<dbReference type="InterPro" id="IPR001647">
    <property type="entry name" value="HTH_TetR"/>
</dbReference>
<dbReference type="Gene3D" id="1.10.357.10">
    <property type="entry name" value="Tetracycline Repressor, domain 2"/>
    <property type="match status" value="1"/>
</dbReference>
<dbReference type="InterPro" id="IPR009057">
    <property type="entry name" value="Homeodomain-like_sf"/>
</dbReference>
<evidence type="ECO:0000313" key="3">
    <source>
        <dbReference type="EMBL" id="CRY81452.1"/>
    </source>
</evidence>
<reference evidence="4" key="1">
    <citation type="submission" date="2015-03" db="EMBL/GenBank/DDBJ databases">
        <authorList>
            <consortium name="Pathogen Informatics"/>
        </authorList>
    </citation>
    <scope>NUCLEOTIDE SEQUENCE [LARGE SCALE GENOMIC DNA]</scope>
    <source>
        <strain evidence="4">NCTC11134</strain>
        <plasmid evidence="4">2</plasmid>
    </source>
</reference>
<name>A0A0H5P1C1_NOCFR</name>
<dbReference type="KEGG" id="nfr:ERS450000_04422"/>
<keyword evidence="3" id="KW-0614">Plasmid</keyword>
<dbReference type="PANTHER" id="PTHR30055:SF226">
    <property type="entry name" value="HTH-TYPE TRANSCRIPTIONAL REGULATOR PKSA"/>
    <property type="match status" value="1"/>
</dbReference>
<dbReference type="InterPro" id="IPR050109">
    <property type="entry name" value="HTH-type_TetR-like_transc_reg"/>
</dbReference>
<dbReference type="PANTHER" id="PTHR30055">
    <property type="entry name" value="HTH-TYPE TRANSCRIPTIONAL REGULATOR RUTR"/>
    <property type="match status" value="1"/>
</dbReference>
<gene>
    <name evidence="3" type="primary">acnR_7</name>
    <name evidence="3" type="ORF">ERS450000_04422</name>
</gene>
<dbReference type="AlphaFoldDB" id="A0A0H5P1C1"/>
<proteinExistence type="predicted"/>
<dbReference type="Proteomes" id="UP000057820">
    <property type="component" value="Plasmid 2"/>
</dbReference>
<geneLocation type="plasmid" evidence="3">
    <name>2</name>
</geneLocation>
<feature type="DNA-binding region" description="H-T-H motif" evidence="2">
    <location>
        <begin position="33"/>
        <end position="52"/>
    </location>
</feature>
<evidence type="ECO:0000313" key="4">
    <source>
        <dbReference type="Proteomes" id="UP000057820"/>
    </source>
</evidence>
<accession>A0A0H5P1C1</accession>
<organism evidence="3 4">
    <name type="scientific">Nocardia farcinica</name>
    <dbReference type="NCBI Taxonomy" id="37329"/>
    <lineage>
        <taxon>Bacteria</taxon>
        <taxon>Bacillati</taxon>
        <taxon>Actinomycetota</taxon>
        <taxon>Actinomycetes</taxon>
        <taxon>Mycobacteriales</taxon>
        <taxon>Nocardiaceae</taxon>
        <taxon>Nocardia</taxon>
    </lineage>
</organism>
<dbReference type="GO" id="GO:0003700">
    <property type="term" value="F:DNA-binding transcription factor activity"/>
    <property type="evidence" value="ECO:0007669"/>
    <property type="project" value="TreeGrafter"/>
</dbReference>
<keyword evidence="1 2" id="KW-0238">DNA-binding</keyword>
<dbReference type="RefSeq" id="WP_060594032.1">
    <property type="nucleotide sequence ID" value="NZ_CAACYE020000001.1"/>
</dbReference>
<protein>
    <submittedName>
        <fullName evidence="3">HTH-type transcriptional repressor AcnR</fullName>
    </submittedName>
</protein>
<sequence length="228" mass="24947">MPETQARRRARTRARLLDAAVASLVEVGYAGTTTLEVQNRAGVPRGTLQHHFPTKPALLAGVVEHLAERRFEQLSTEFAQIPPGCDRLAAAVELTMGMLSGPSFLATLECWVGARTDPDLRAAFLPLEQRLLEQMHIRVRDLFRAEFPDDPRVPTITEFTIEIMTGLTMRALLTGHVEQNRLLRDRWVNAVRILLGGAPADTLLDAGGQLGLGSNCSSRTRAQASGSS</sequence>
<dbReference type="Pfam" id="PF00440">
    <property type="entry name" value="TetR_N"/>
    <property type="match status" value="1"/>
</dbReference>
<dbReference type="EMBL" id="LN868939">
    <property type="protein sequence ID" value="CRY81452.1"/>
    <property type="molecule type" value="Genomic_DNA"/>
</dbReference>
<evidence type="ECO:0000256" key="2">
    <source>
        <dbReference type="PROSITE-ProRule" id="PRU00335"/>
    </source>
</evidence>
<dbReference type="GO" id="GO:0000976">
    <property type="term" value="F:transcription cis-regulatory region binding"/>
    <property type="evidence" value="ECO:0007669"/>
    <property type="project" value="TreeGrafter"/>
</dbReference>
<evidence type="ECO:0000256" key="1">
    <source>
        <dbReference type="ARBA" id="ARBA00023125"/>
    </source>
</evidence>
<dbReference type="SUPFAM" id="SSF46689">
    <property type="entry name" value="Homeodomain-like"/>
    <property type="match status" value="1"/>
</dbReference>
<dbReference type="PROSITE" id="PS50977">
    <property type="entry name" value="HTH_TETR_2"/>
    <property type="match status" value="1"/>
</dbReference>
<dbReference type="PRINTS" id="PR00455">
    <property type="entry name" value="HTHTETR"/>
</dbReference>